<reference evidence="3 4" key="1">
    <citation type="submission" date="2024-04" db="EMBL/GenBank/DDBJ databases">
        <title>Phyllosticta paracitricarpa is synonymous to the EU quarantine fungus P. citricarpa based on phylogenomic analyses.</title>
        <authorList>
            <consortium name="Lawrence Berkeley National Laboratory"/>
            <person name="Van ingen-buijs V.A."/>
            <person name="Van westerhoven A.C."/>
            <person name="Haridas S."/>
            <person name="Skiadas P."/>
            <person name="Martin F."/>
            <person name="Groenewald J.Z."/>
            <person name="Crous P.W."/>
            <person name="Seidl M.F."/>
        </authorList>
    </citation>
    <scope>NUCLEOTIDE SEQUENCE [LARGE SCALE GENOMIC DNA]</scope>
    <source>
        <strain evidence="3 4">CPC 17464</strain>
    </source>
</reference>
<dbReference type="RefSeq" id="XP_066655194.1">
    <property type="nucleotide sequence ID" value="XM_066798180.1"/>
</dbReference>
<dbReference type="Proteomes" id="UP001360953">
    <property type="component" value="Unassembled WGS sequence"/>
</dbReference>
<evidence type="ECO:0008006" key="5">
    <source>
        <dbReference type="Google" id="ProtNLM"/>
    </source>
</evidence>
<evidence type="ECO:0000313" key="3">
    <source>
        <dbReference type="EMBL" id="KAK7537043.1"/>
    </source>
</evidence>
<feature type="region of interest" description="Disordered" evidence="1">
    <location>
        <begin position="49"/>
        <end position="71"/>
    </location>
</feature>
<feature type="transmembrane region" description="Helical" evidence="2">
    <location>
        <begin position="172"/>
        <end position="190"/>
    </location>
</feature>
<comment type="caution">
    <text evidence="3">The sequence shown here is derived from an EMBL/GenBank/DDBJ whole genome shotgun (WGS) entry which is preliminary data.</text>
</comment>
<evidence type="ECO:0000256" key="1">
    <source>
        <dbReference type="SAM" id="MobiDB-lite"/>
    </source>
</evidence>
<dbReference type="EMBL" id="JBBPEH010000006">
    <property type="protein sequence ID" value="KAK7537043.1"/>
    <property type="molecule type" value="Genomic_DNA"/>
</dbReference>
<dbReference type="PANTHER" id="PTHR42083">
    <property type="entry name" value="MARVEL DOMAIN-CONTAINING PROTEIN"/>
    <property type="match status" value="1"/>
</dbReference>
<protein>
    <recommendedName>
        <fullName evidence="5">MARVEL domain-containing protein</fullName>
    </recommendedName>
</protein>
<proteinExistence type="predicted"/>
<dbReference type="GeneID" id="92031086"/>
<feature type="transmembrane region" description="Helical" evidence="2">
    <location>
        <begin position="211"/>
        <end position="229"/>
    </location>
</feature>
<keyword evidence="2" id="KW-0472">Membrane</keyword>
<organism evidence="3 4">
    <name type="scientific">Phyllosticta citribraziliensis</name>
    <dbReference type="NCBI Taxonomy" id="989973"/>
    <lineage>
        <taxon>Eukaryota</taxon>
        <taxon>Fungi</taxon>
        <taxon>Dikarya</taxon>
        <taxon>Ascomycota</taxon>
        <taxon>Pezizomycotina</taxon>
        <taxon>Dothideomycetes</taxon>
        <taxon>Dothideomycetes incertae sedis</taxon>
        <taxon>Botryosphaeriales</taxon>
        <taxon>Phyllostictaceae</taxon>
        <taxon>Phyllosticta</taxon>
    </lineage>
</organism>
<feature type="transmembrane region" description="Helical" evidence="2">
    <location>
        <begin position="140"/>
        <end position="160"/>
    </location>
</feature>
<dbReference type="PANTHER" id="PTHR42083:SF1">
    <property type="entry name" value="MARVEL DOMAIN-CONTAINING PROTEIN"/>
    <property type="match status" value="1"/>
</dbReference>
<keyword evidence="2" id="KW-0812">Transmembrane</keyword>
<evidence type="ECO:0000313" key="4">
    <source>
        <dbReference type="Proteomes" id="UP001360953"/>
    </source>
</evidence>
<sequence length="245" mass="27605">MATAAVLAKPVLKFAFKQGKKAYNKRQYQKQFDQQSQEHYVQHDHAFPSTLHSQQHQQPTAPPPAHTTDSYPYQHSYNQSNMLNLGSRLPKADSGSGTFGLYLRIFTRLLQFVIGLTVCGLYGRDLHAAQKAGVYADSKWVYAVTVGGLSALTVLIYMIPLFKSATLFAWDWTLWLLWLVLFGIFGKMYISEDAEGDAGVQRMKNAVWVDLTALLLWTSTAAYGAVAFWRARRDVQLPYAKSEEA</sequence>
<gene>
    <name evidence="3" type="ORF">J3D65DRAFT_603081</name>
</gene>
<keyword evidence="2" id="KW-1133">Transmembrane helix</keyword>
<evidence type="ECO:0000256" key="2">
    <source>
        <dbReference type="SAM" id="Phobius"/>
    </source>
</evidence>
<keyword evidence="4" id="KW-1185">Reference proteome</keyword>
<name>A0ABR1LPD4_9PEZI</name>
<accession>A0ABR1LPD4</accession>